<evidence type="ECO:0000256" key="9">
    <source>
        <dbReference type="SAM" id="Phobius"/>
    </source>
</evidence>
<feature type="transmembrane region" description="Helical" evidence="9">
    <location>
        <begin position="126"/>
        <end position="148"/>
    </location>
</feature>
<dbReference type="PRINTS" id="PR00344">
    <property type="entry name" value="BCTRLSENSOR"/>
</dbReference>
<dbReference type="Proteomes" id="UP000054935">
    <property type="component" value="Unassembled WGS sequence"/>
</dbReference>
<evidence type="ECO:0000313" key="11">
    <source>
        <dbReference type="EMBL" id="CUH77541.1"/>
    </source>
</evidence>
<dbReference type="STRING" id="441103.TRN7648_01529"/>
<gene>
    <name evidence="11" type="ORF">TRN7648_01529</name>
</gene>
<evidence type="ECO:0000256" key="3">
    <source>
        <dbReference type="ARBA" id="ARBA00022553"/>
    </source>
</evidence>
<protein>
    <recommendedName>
        <fullName evidence="2">histidine kinase</fullName>
        <ecNumber evidence="2">2.7.13.3</ecNumber>
    </recommendedName>
</protein>
<feature type="transmembrane region" description="Helical" evidence="9">
    <location>
        <begin position="154"/>
        <end position="172"/>
    </location>
</feature>
<keyword evidence="9" id="KW-0812">Transmembrane</keyword>
<dbReference type="Pfam" id="PF02518">
    <property type="entry name" value="HATPase_c"/>
    <property type="match status" value="1"/>
</dbReference>
<dbReference type="InterPro" id="IPR004358">
    <property type="entry name" value="Sig_transdc_His_kin-like_C"/>
</dbReference>
<keyword evidence="6" id="KW-0418">Kinase</keyword>
<dbReference type="SMART" id="SM00388">
    <property type="entry name" value="HisKA"/>
    <property type="match status" value="1"/>
</dbReference>
<dbReference type="InterPro" id="IPR036097">
    <property type="entry name" value="HisK_dim/P_sf"/>
</dbReference>
<keyword evidence="3" id="KW-0597">Phosphoprotein</keyword>
<dbReference type="SMART" id="SM00387">
    <property type="entry name" value="HATPase_c"/>
    <property type="match status" value="1"/>
</dbReference>
<dbReference type="CDD" id="cd00082">
    <property type="entry name" value="HisKA"/>
    <property type="match status" value="1"/>
</dbReference>
<dbReference type="OrthoDB" id="9796100at2"/>
<evidence type="ECO:0000313" key="12">
    <source>
        <dbReference type="Proteomes" id="UP000054935"/>
    </source>
</evidence>
<feature type="transmembrane region" description="Helical" evidence="9">
    <location>
        <begin position="101"/>
        <end position="119"/>
    </location>
</feature>
<evidence type="ECO:0000256" key="7">
    <source>
        <dbReference type="ARBA" id="ARBA00022840"/>
    </source>
</evidence>
<keyword evidence="5" id="KW-0547">Nucleotide-binding</keyword>
<organism evidence="11 12">
    <name type="scientific">Tropicibacter naphthalenivorans</name>
    <dbReference type="NCBI Taxonomy" id="441103"/>
    <lineage>
        <taxon>Bacteria</taxon>
        <taxon>Pseudomonadati</taxon>
        <taxon>Pseudomonadota</taxon>
        <taxon>Alphaproteobacteria</taxon>
        <taxon>Rhodobacterales</taxon>
        <taxon>Roseobacteraceae</taxon>
        <taxon>Tropicibacter</taxon>
    </lineage>
</organism>
<keyword evidence="8" id="KW-0902">Two-component regulatory system</keyword>
<dbReference type="RefSeq" id="WP_058247017.1">
    <property type="nucleotide sequence ID" value="NZ_CYSE01000002.1"/>
</dbReference>
<dbReference type="InterPro" id="IPR003661">
    <property type="entry name" value="HisK_dim/P_dom"/>
</dbReference>
<comment type="catalytic activity">
    <reaction evidence="1">
        <text>ATP + protein L-histidine = ADP + protein N-phospho-L-histidine.</text>
        <dbReference type="EC" id="2.7.13.3"/>
    </reaction>
</comment>
<dbReference type="SUPFAM" id="SSF47384">
    <property type="entry name" value="Homodimeric domain of signal transducing histidine kinase"/>
    <property type="match status" value="1"/>
</dbReference>
<dbReference type="InterPro" id="IPR036890">
    <property type="entry name" value="HATPase_C_sf"/>
</dbReference>
<evidence type="ECO:0000256" key="6">
    <source>
        <dbReference type="ARBA" id="ARBA00022777"/>
    </source>
</evidence>
<feature type="transmembrane region" description="Helical" evidence="9">
    <location>
        <begin position="73"/>
        <end position="95"/>
    </location>
</feature>
<evidence type="ECO:0000256" key="4">
    <source>
        <dbReference type="ARBA" id="ARBA00022679"/>
    </source>
</evidence>
<evidence type="ECO:0000256" key="2">
    <source>
        <dbReference type="ARBA" id="ARBA00012438"/>
    </source>
</evidence>
<feature type="domain" description="Histidine kinase" evidence="10">
    <location>
        <begin position="207"/>
        <end position="429"/>
    </location>
</feature>
<dbReference type="PANTHER" id="PTHR43065">
    <property type="entry name" value="SENSOR HISTIDINE KINASE"/>
    <property type="match status" value="1"/>
</dbReference>
<keyword evidence="4" id="KW-0808">Transferase</keyword>
<dbReference type="PROSITE" id="PS50109">
    <property type="entry name" value="HIS_KIN"/>
    <property type="match status" value="1"/>
</dbReference>
<proteinExistence type="predicted"/>
<evidence type="ECO:0000259" key="10">
    <source>
        <dbReference type="PROSITE" id="PS50109"/>
    </source>
</evidence>
<dbReference type="AlphaFoldDB" id="A0A0P1GSH2"/>
<dbReference type="Gene3D" id="3.30.565.10">
    <property type="entry name" value="Histidine kinase-like ATPase, C-terminal domain"/>
    <property type="match status" value="1"/>
</dbReference>
<accession>A0A0P1GSH2</accession>
<dbReference type="Pfam" id="PF00512">
    <property type="entry name" value="HisKA"/>
    <property type="match status" value="1"/>
</dbReference>
<dbReference type="EMBL" id="CYSE01000002">
    <property type="protein sequence ID" value="CUH77541.1"/>
    <property type="molecule type" value="Genomic_DNA"/>
</dbReference>
<name>A0A0P1GSH2_9RHOB</name>
<dbReference type="PANTHER" id="PTHR43065:SF46">
    <property type="entry name" value="C4-DICARBOXYLATE TRANSPORT SENSOR PROTEIN DCTB"/>
    <property type="match status" value="1"/>
</dbReference>
<dbReference type="InterPro" id="IPR005467">
    <property type="entry name" value="His_kinase_dom"/>
</dbReference>
<evidence type="ECO:0000256" key="5">
    <source>
        <dbReference type="ARBA" id="ARBA00022741"/>
    </source>
</evidence>
<dbReference type="EC" id="2.7.13.3" evidence="2"/>
<dbReference type="InterPro" id="IPR003594">
    <property type="entry name" value="HATPase_dom"/>
</dbReference>
<evidence type="ECO:0000256" key="1">
    <source>
        <dbReference type="ARBA" id="ARBA00000085"/>
    </source>
</evidence>
<keyword evidence="12" id="KW-1185">Reference proteome</keyword>
<dbReference type="Gene3D" id="1.10.287.130">
    <property type="match status" value="1"/>
</dbReference>
<keyword evidence="9" id="KW-0472">Membrane</keyword>
<keyword evidence="9" id="KW-1133">Transmembrane helix</keyword>
<evidence type="ECO:0000256" key="8">
    <source>
        <dbReference type="ARBA" id="ARBA00023012"/>
    </source>
</evidence>
<dbReference type="GO" id="GO:0000155">
    <property type="term" value="F:phosphorelay sensor kinase activity"/>
    <property type="evidence" value="ECO:0007669"/>
    <property type="project" value="InterPro"/>
</dbReference>
<keyword evidence="7" id="KW-0067">ATP-binding</keyword>
<dbReference type="SUPFAM" id="SSF55874">
    <property type="entry name" value="ATPase domain of HSP90 chaperone/DNA topoisomerase II/histidine kinase"/>
    <property type="match status" value="1"/>
</dbReference>
<reference evidence="11 12" key="1">
    <citation type="submission" date="2015-09" db="EMBL/GenBank/DDBJ databases">
        <authorList>
            <consortium name="Swine Surveillance"/>
        </authorList>
    </citation>
    <scope>NUCLEOTIDE SEQUENCE [LARGE SCALE GENOMIC DNA]</scope>
    <source>
        <strain evidence="11 12">CECT 7648</strain>
    </source>
</reference>
<sequence>MDARREVDRLQHVEYGDLFEFWFRMALVQTSGLALFFYTGWVMSLMWIGVYAVTHVVYYGCLKYADRCPSWGAVRLVSVSFFVMLLAYFWMPAFLMVQEDLTLQIPAAAALGGALVFLIRRADTSLAMCYLEIASVGVAIIAVDILALARVQDMAARLVMIFTSMSLFAYFAKAMLAARKQRLEAERAARLSLQSQKMEALGQLAGGVAHDFNNILTALNGSLELYDLVEDPAERADLIRNCRETTDRAGSLVGQLMSFARQKTLATSLQDVSEVLRSTAQLGERLLPSQISFRTVCSHEHIVAQVDDGQLMTAVLNLISNARDAMPGGGEITMSCSAWQADKPFVVAGGSTLPPGRYAEISVADNGTGINEDDLPRILDPFYTTKPDGKGSGLGLSMVFGFAKQSQGGLIIDTSQTGTKVSIVIPCEPAMAPAA</sequence>
<feature type="transmembrane region" description="Helical" evidence="9">
    <location>
        <begin position="44"/>
        <end position="61"/>
    </location>
</feature>
<dbReference type="GO" id="GO:0005524">
    <property type="term" value="F:ATP binding"/>
    <property type="evidence" value="ECO:0007669"/>
    <property type="project" value="UniProtKB-KW"/>
</dbReference>